<dbReference type="EMBL" id="QKYT01000773">
    <property type="protein sequence ID" value="RIA81595.1"/>
    <property type="molecule type" value="Genomic_DNA"/>
</dbReference>
<protein>
    <submittedName>
        <fullName evidence="2">Uncharacterized protein</fullName>
    </submittedName>
</protein>
<dbReference type="Proteomes" id="UP000265703">
    <property type="component" value="Unassembled WGS sequence"/>
</dbReference>
<name>A0A397SBD7_9GLOM</name>
<proteinExistence type="predicted"/>
<feature type="region of interest" description="Disordered" evidence="1">
    <location>
        <begin position="1"/>
        <end position="31"/>
    </location>
</feature>
<evidence type="ECO:0000313" key="2">
    <source>
        <dbReference type="EMBL" id="RIA81595.1"/>
    </source>
</evidence>
<accession>A0A397SBD7</accession>
<keyword evidence="3" id="KW-1185">Reference proteome</keyword>
<comment type="caution">
    <text evidence="2">The sequence shown here is derived from an EMBL/GenBank/DDBJ whole genome shotgun (WGS) entry which is preliminary data.</text>
</comment>
<organism evidence="2 3">
    <name type="scientific">Glomus cerebriforme</name>
    <dbReference type="NCBI Taxonomy" id="658196"/>
    <lineage>
        <taxon>Eukaryota</taxon>
        <taxon>Fungi</taxon>
        <taxon>Fungi incertae sedis</taxon>
        <taxon>Mucoromycota</taxon>
        <taxon>Glomeromycotina</taxon>
        <taxon>Glomeromycetes</taxon>
        <taxon>Glomerales</taxon>
        <taxon>Glomeraceae</taxon>
        <taxon>Glomus</taxon>
    </lineage>
</organism>
<dbReference type="OrthoDB" id="2407555at2759"/>
<dbReference type="AlphaFoldDB" id="A0A397SBD7"/>
<evidence type="ECO:0000256" key="1">
    <source>
        <dbReference type="SAM" id="MobiDB-lite"/>
    </source>
</evidence>
<feature type="compositionally biased region" description="Polar residues" evidence="1">
    <location>
        <begin position="12"/>
        <end position="31"/>
    </location>
</feature>
<reference evidence="2 3" key="1">
    <citation type="submission" date="2018-06" db="EMBL/GenBank/DDBJ databases">
        <title>Comparative genomics reveals the genomic features of Rhizophagus irregularis, R. cerebriforme, R. diaphanum and Gigaspora rosea, and their symbiotic lifestyle signature.</title>
        <authorList>
            <person name="Morin E."/>
            <person name="San Clemente H."/>
            <person name="Chen E.C.H."/>
            <person name="De La Providencia I."/>
            <person name="Hainaut M."/>
            <person name="Kuo A."/>
            <person name="Kohler A."/>
            <person name="Murat C."/>
            <person name="Tang N."/>
            <person name="Roy S."/>
            <person name="Loubradou J."/>
            <person name="Henrissat B."/>
            <person name="Grigoriev I.V."/>
            <person name="Corradi N."/>
            <person name="Roux C."/>
            <person name="Martin F.M."/>
        </authorList>
    </citation>
    <scope>NUCLEOTIDE SEQUENCE [LARGE SCALE GENOMIC DNA]</scope>
    <source>
        <strain evidence="2 3">DAOM 227022</strain>
    </source>
</reference>
<feature type="compositionally biased region" description="Basic and acidic residues" evidence="1">
    <location>
        <begin position="1"/>
        <end position="10"/>
    </location>
</feature>
<sequence length="73" mass="8242">MQNKEGKMSNKAEVSNKTNTSDTSTFDEGNNNQVLMETLELKILSNSTLRWYTGDINPVTGLRAKRTCLYLAR</sequence>
<gene>
    <name evidence="2" type="ORF">C1645_836760</name>
</gene>
<evidence type="ECO:0000313" key="3">
    <source>
        <dbReference type="Proteomes" id="UP000265703"/>
    </source>
</evidence>